<dbReference type="InterPro" id="IPR016181">
    <property type="entry name" value="Acyl_CoA_acyltransferase"/>
</dbReference>
<accession>A0ABD5YKY2</accession>
<reference evidence="3 4" key="1">
    <citation type="journal article" date="2019" name="Int. J. Syst. Evol. Microbiol.">
        <title>The Global Catalogue of Microorganisms (GCM) 10K type strain sequencing project: providing services to taxonomists for standard genome sequencing and annotation.</title>
        <authorList>
            <consortium name="The Broad Institute Genomics Platform"/>
            <consortium name="The Broad Institute Genome Sequencing Center for Infectious Disease"/>
            <person name="Wu L."/>
            <person name="Ma J."/>
        </authorList>
    </citation>
    <scope>NUCLEOTIDE SEQUENCE [LARGE SCALE GENOMIC DNA]</scope>
    <source>
        <strain evidence="3 4">RDMS1</strain>
    </source>
</reference>
<dbReference type="EC" id="2.3.1.-" evidence="3"/>
<dbReference type="AlphaFoldDB" id="A0ABD5YKY2"/>
<dbReference type="PANTHER" id="PTHR43617">
    <property type="entry name" value="L-AMINO ACID N-ACETYLTRANSFERASE"/>
    <property type="match status" value="1"/>
</dbReference>
<keyword evidence="3" id="KW-0808">Transferase</keyword>
<keyword evidence="3" id="KW-0012">Acyltransferase</keyword>
<comment type="caution">
    <text evidence="3">The sequence shown here is derived from an EMBL/GenBank/DDBJ whole genome shotgun (WGS) entry which is preliminary data.</text>
</comment>
<name>A0ABD5YKY2_9EURY</name>
<dbReference type="GO" id="GO:0016746">
    <property type="term" value="F:acyltransferase activity"/>
    <property type="evidence" value="ECO:0007669"/>
    <property type="project" value="UniProtKB-KW"/>
</dbReference>
<feature type="compositionally biased region" description="Basic and acidic residues" evidence="1">
    <location>
        <begin position="122"/>
        <end position="132"/>
    </location>
</feature>
<dbReference type="InterPro" id="IPR000182">
    <property type="entry name" value="GNAT_dom"/>
</dbReference>
<dbReference type="RefSeq" id="WP_390204366.1">
    <property type="nucleotide sequence ID" value="NZ_JBHTAX010000001.1"/>
</dbReference>
<evidence type="ECO:0000313" key="3">
    <source>
        <dbReference type="EMBL" id="MFC7188659.1"/>
    </source>
</evidence>
<proteinExistence type="predicted"/>
<evidence type="ECO:0000259" key="2">
    <source>
        <dbReference type="PROSITE" id="PS51186"/>
    </source>
</evidence>
<dbReference type="InterPro" id="IPR050276">
    <property type="entry name" value="MshD_Acetyltransferase"/>
</dbReference>
<dbReference type="Pfam" id="PF00583">
    <property type="entry name" value="Acetyltransf_1"/>
    <property type="match status" value="1"/>
</dbReference>
<dbReference type="Gene3D" id="3.40.630.30">
    <property type="match status" value="1"/>
</dbReference>
<gene>
    <name evidence="3" type="ORF">ACFQL7_01535</name>
</gene>
<dbReference type="Proteomes" id="UP001596417">
    <property type="component" value="Unassembled WGS sequence"/>
</dbReference>
<dbReference type="EMBL" id="JBHTAX010000001">
    <property type="protein sequence ID" value="MFC7188659.1"/>
    <property type="molecule type" value="Genomic_DNA"/>
</dbReference>
<feature type="domain" description="N-acetyltransferase" evidence="2">
    <location>
        <begin position="1"/>
        <end position="140"/>
    </location>
</feature>
<sequence>MASAARQRSPRGATCLVATTTTDTPIGYALSVTGQPETDAVDQATGRETDTEGAQCYLAELAVDPHHRREGYGSSLLKSVIERTDADELLLTARADDTTARGFYETHGFQVIDRLPEHYEHGHGQETERRDGLLLSKPLGSGPTFQS</sequence>
<dbReference type="SUPFAM" id="SSF55729">
    <property type="entry name" value="Acyl-CoA N-acyltransferases (Nat)"/>
    <property type="match status" value="1"/>
</dbReference>
<organism evidence="3 4">
    <name type="scientific">Halocatena marina</name>
    <dbReference type="NCBI Taxonomy" id="2934937"/>
    <lineage>
        <taxon>Archaea</taxon>
        <taxon>Methanobacteriati</taxon>
        <taxon>Methanobacteriota</taxon>
        <taxon>Stenosarchaea group</taxon>
        <taxon>Halobacteria</taxon>
        <taxon>Halobacteriales</taxon>
        <taxon>Natronomonadaceae</taxon>
        <taxon>Halocatena</taxon>
    </lineage>
</organism>
<feature type="compositionally biased region" description="Low complexity" evidence="1">
    <location>
        <begin position="133"/>
        <end position="147"/>
    </location>
</feature>
<dbReference type="CDD" id="cd04301">
    <property type="entry name" value="NAT_SF"/>
    <property type="match status" value="1"/>
</dbReference>
<keyword evidence="4" id="KW-1185">Reference proteome</keyword>
<evidence type="ECO:0000256" key="1">
    <source>
        <dbReference type="SAM" id="MobiDB-lite"/>
    </source>
</evidence>
<dbReference type="PROSITE" id="PS51186">
    <property type="entry name" value="GNAT"/>
    <property type="match status" value="1"/>
</dbReference>
<protein>
    <submittedName>
        <fullName evidence="3">GNAT family N-acetyltransferase</fullName>
        <ecNumber evidence="3">2.3.1.-</ecNumber>
    </submittedName>
</protein>
<evidence type="ECO:0000313" key="4">
    <source>
        <dbReference type="Proteomes" id="UP001596417"/>
    </source>
</evidence>
<feature type="region of interest" description="Disordered" evidence="1">
    <location>
        <begin position="122"/>
        <end position="147"/>
    </location>
</feature>